<evidence type="ECO:0000313" key="7">
    <source>
        <dbReference type="Proteomes" id="UP001060336"/>
    </source>
</evidence>
<dbReference type="EMBL" id="CP102480">
    <property type="protein sequence ID" value="UUX48014.1"/>
    <property type="molecule type" value="Genomic_DNA"/>
</dbReference>
<dbReference type="InterPro" id="IPR017871">
    <property type="entry name" value="ABC_transporter-like_CS"/>
</dbReference>
<evidence type="ECO:0000259" key="5">
    <source>
        <dbReference type="PROSITE" id="PS50893"/>
    </source>
</evidence>
<reference evidence="6" key="1">
    <citation type="submission" date="2022-08" db="EMBL/GenBank/DDBJ databases">
        <title>Nisaea acidiphila sp. nov., isolated from a marine algal debris and emended description of the genus Nisaea Urios et al. 2008.</title>
        <authorList>
            <person name="Kwon K."/>
        </authorList>
    </citation>
    <scope>NUCLEOTIDE SEQUENCE</scope>
    <source>
        <strain evidence="6">MEBiC11861</strain>
    </source>
</reference>
<evidence type="ECO:0000256" key="2">
    <source>
        <dbReference type="ARBA" id="ARBA00022448"/>
    </source>
</evidence>
<sequence>MDDQLTPLLRVRDLQVAFDLPGGELLAVNKVSFQVRAGTTVALVGESGSGKSVVSQAIMGLLPQIAEIRGGSILFSDDRAKGTITDIARLKRNSREMRDIRGGRISLIFQEPMTSLSPLHTVGNQIREALELHRNVSGREADELTEDMLRMVGFPDPARALRTYPFELSGGLRQRAMISMALICRPALLIADEPTTALDVTIQAQILKLIKDLQGELGMAVLMITHDLGVVANMADDVVVMYRGRIMESGTRDELYRNPQHPYLKALMAAVPRFNMEPGERLVPIREIKSETGHLLAPTGEEKKAATHKPILKVDNLSKCFTIRKGSWLSSEESKVYALDDVSFEVKPGECLGLVGESGCGKTTLSKTIMRALTPDQGSVSYCDPDGEIDVLGLSGDDLTGFRQKLQFVFQDPFSSLNPRMTVFDIVSEPLVIHGIGDDAYRREMVSELMKLVGLDARHLNRYPHSFSGGQRQRIGIARALALKPRMLICDEPVSALDVSIQAQVLNLLKDLQEKLNLTYLFISHNLAVVDYIADRIAVMCAGRLVELAPREELFRNPVHPYTKALLRAVPDPSLDSPLDFDSVMDGRCSVPSEWPAPFTVSEETHPRLIDLGGGHFVRADESALTLRLAS</sequence>
<organism evidence="6 7">
    <name type="scientific">Nisaea acidiphila</name>
    <dbReference type="NCBI Taxonomy" id="1862145"/>
    <lineage>
        <taxon>Bacteria</taxon>
        <taxon>Pseudomonadati</taxon>
        <taxon>Pseudomonadota</taxon>
        <taxon>Alphaproteobacteria</taxon>
        <taxon>Rhodospirillales</taxon>
        <taxon>Thalassobaculaceae</taxon>
        <taxon>Nisaea</taxon>
    </lineage>
</organism>
<dbReference type="InterPro" id="IPR003593">
    <property type="entry name" value="AAA+_ATPase"/>
</dbReference>
<dbReference type="PROSITE" id="PS50893">
    <property type="entry name" value="ABC_TRANSPORTER_2"/>
    <property type="match status" value="2"/>
</dbReference>
<dbReference type="GO" id="GO:0005886">
    <property type="term" value="C:plasma membrane"/>
    <property type="evidence" value="ECO:0007669"/>
    <property type="project" value="UniProtKB-SubCell"/>
</dbReference>
<dbReference type="Pfam" id="PF08352">
    <property type="entry name" value="oligo_HPY"/>
    <property type="match status" value="2"/>
</dbReference>
<dbReference type="GO" id="GO:0016887">
    <property type="term" value="F:ATP hydrolysis activity"/>
    <property type="evidence" value="ECO:0007669"/>
    <property type="project" value="InterPro"/>
</dbReference>
<keyword evidence="7" id="KW-1185">Reference proteome</keyword>
<name>A0A9J7ALH8_9PROT</name>
<comment type="subcellular location">
    <subcellularLocation>
        <location evidence="1">Cell inner membrane</location>
        <topology evidence="1">Peripheral membrane protein</topology>
    </subcellularLocation>
</comment>
<dbReference type="Gene3D" id="3.40.50.300">
    <property type="entry name" value="P-loop containing nucleotide triphosphate hydrolases"/>
    <property type="match status" value="2"/>
</dbReference>
<dbReference type="RefSeq" id="WP_257766522.1">
    <property type="nucleotide sequence ID" value="NZ_CP102480.1"/>
</dbReference>
<evidence type="ECO:0000313" key="6">
    <source>
        <dbReference type="EMBL" id="UUX48014.1"/>
    </source>
</evidence>
<dbReference type="InterPro" id="IPR050319">
    <property type="entry name" value="ABC_transp_ATP-bind"/>
</dbReference>
<evidence type="ECO:0000256" key="3">
    <source>
        <dbReference type="ARBA" id="ARBA00022741"/>
    </source>
</evidence>
<feature type="domain" description="ABC transporter" evidence="5">
    <location>
        <begin position="9"/>
        <end position="268"/>
    </location>
</feature>
<evidence type="ECO:0000256" key="1">
    <source>
        <dbReference type="ARBA" id="ARBA00004417"/>
    </source>
</evidence>
<dbReference type="FunFam" id="3.40.50.300:FF:000016">
    <property type="entry name" value="Oligopeptide ABC transporter ATP-binding component"/>
    <property type="match status" value="2"/>
</dbReference>
<feature type="domain" description="ABC transporter" evidence="5">
    <location>
        <begin position="312"/>
        <end position="567"/>
    </location>
</feature>
<keyword evidence="2" id="KW-0813">Transport</keyword>
<dbReference type="GO" id="GO:0005524">
    <property type="term" value="F:ATP binding"/>
    <property type="evidence" value="ECO:0007669"/>
    <property type="project" value="UniProtKB-KW"/>
</dbReference>
<keyword evidence="4 6" id="KW-0067">ATP-binding</keyword>
<dbReference type="PANTHER" id="PTHR43776">
    <property type="entry name" value="TRANSPORT ATP-BINDING PROTEIN"/>
    <property type="match status" value="1"/>
</dbReference>
<dbReference type="AlphaFoldDB" id="A0A9J7ALH8"/>
<protein>
    <submittedName>
        <fullName evidence="6">ABC transporter ATP-binding protein</fullName>
    </submittedName>
</protein>
<dbReference type="PROSITE" id="PS00211">
    <property type="entry name" value="ABC_TRANSPORTER_1"/>
    <property type="match status" value="1"/>
</dbReference>
<dbReference type="InterPro" id="IPR003439">
    <property type="entry name" value="ABC_transporter-like_ATP-bd"/>
</dbReference>
<dbReference type="InterPro" id="IPR013563">
    <property type="entry name" value="Oligopep_ABC_C"/>
</dbReference>
<proteinExistence type="predicted"/>
<dbReference type="CDD" id="cd03257">
    <property type="entry name" value="ABC_NikE_OppD_transporters"/>
    <property type="match status" value="2"/>
</dbReference>
<dbReference type="SMART" id="SM00382">
    <property type="entry name" value="AAA"/>
    <property type="match status" value="2"/>
</dbReference>
<dbReference type="SUPFAM" id="SSF52540">
    <property type="entry name" value="P-loop containing nucleoside triphosphate hydrolases"/>
    <property type="match status" value="2"/>
</dbReference>
<gene>
    <name evidence="6" type="ORF">NUH88_11350</name>
</gene>
<dbReference type="InterPro" id="IPR027417">
    <property type="entry name" value="P-loop_NTPase"/>
</dbReference>
<dbReference type="GO" id="GO:0015833">
    <property type="term" value="P:peptide transport"/>
    <property type="evidence" value="ECO:0007669"/>
    <property type="project" value="InterPro"/>
</dbReference>
<evidence type="ECO:0000256" key="4">
    <source>
        <dbReference type="ARBA" id="ARBA00022840"/>
    </source>
</evidence>
<dbReference type="Proteomes" id="UP001060336">
    <property type="component" value="Chromosome"/>
</dbReference>
<keyword evidence="3" id="KW-0547">Nucleotide-binding</keyword>
<dbReference type="GO" id="GO:0055085">
    <property type="term" value="P:transmembrane transport"/>
    <property type="evidence" value="ECO:0007669"/>
    <property type="project" value="UniProtKB-ARBA"/>
</dbReference>
<accession>A0A9J7ALH8</accession>
<dbReference type="Pfam" id="PF00005">
    <property type="entry name" value="ABC_tran"/>
    <property type="match status" value="2"/>
</dbReference>
<dbReference type="NCBIfam" id="NF008453">
    <property type="entry name" value="PRK11308.1"/>
    <property type="match status" value="2"/>
</dbReference>
<dbReference type="KEGG" id="naci:NUH88_11350"/>